<dbReference type="InterPro" id="IPR014721">
    <property type="entry name" value="Ribsml_uS5_D2-typ_fold_subgr"/>
</dbReference>
<dbReference type="Pfam" id="PF05362">
    <property type="entry name" value="Lon_C"/>
    <property type="match status" value="1"/>
</dbReference>
<evidence type="ECO:0000313" key="4">
    <source>
        <dbReference type="EMBL" id="MDI5934673.1"/>
    </source>
</evidence>
<accession>A0ABT6VL24</accession>
<dbReference type="InterPro" id="IPR027065">
    <property type="entry name" value="Lon_Prtase"/>
</dbReference>
<keyword evidence="1 4" id="KW-0378">Hydrolase</keyword>
<dbReference type="EMBL" id="JASCQO010000038">
    <property type="protein sequence ID" value="MDI5934673.1"/>
    <property type="molecule type" value="Genomic_DNA"/>
</dbReference>
<gene>
    <name evidence="4" type="primary">brxL</name>
    <name evidence="4" type="ORF">QLQ84_12830</name>
</gene>
<organism evidence="4 5">
    <name type="scientific">Halomonas kalidii</name>
    <dbReference type="NCBI Taxonomy" id="3043293"/>
    <lineage>
        <taxon>Bacteria</taxon>
        <taxon>Pseudomonadati</taxon>
        <taxon>Pseudomonadota</taxon>
        <taxon>Gammaproteobacteria</taxon>
        <taxon>Oceanospirillales</taxon>
        <taxon>Halomonadaceae</taxon>
        <taxon>Halomonas</taxon>
    </lineage>
</organism>
<dbReference type="InterPro" id="IPR046838">
    <property type="entry name" value="BrxL_N"/>
</dbReference>
<dbReference type="Proteomes" id="UP001244242">
    <property type="component" value="Unassembled WGS sequence"/>
</dbReference>
<sequence>MDSEPQPDLPAQPAVEPESDLDTLLNTHFAGRVVRKDLTQRVKEGANVPVYVLEYLLGMYCATDDPEVIDQGLKNVKTILADNYVRPDEAEKVKSLVRERGSFKVIDRVTVRLNEKQDCYEAAFSNLGIKDAEISAGIVKEHEKLLVGGIWVIATLSYYHEEGQRGSPFGVSQLKPIQMPHMNMEELFEGRRGFTTDQWREVLVRSIGMEPAELDAEVQGHLLARMIPFVENNYNVCELGPRGTGKSHIYKECSPNSILVSGGQTTVANLFYNMSSRRIGLVGMWDLVAFDEVAGISFKDKDGVQIMKDYMASGSFARGREQMEASASMVFIGNINQSVESLVKTSHLLTPFPDAMIDAAFFDRFHAYIPGWEIPKMRPSFFTQRYGFIVDYLAEFFREMRKRSFADAIDKHFHLGDNLNQRDVIAVRKTVSGLLKLLFPHGEYTKEDVRRCLEYALQVRRRVKEQLKKIGGMEFYDVHFSYIDKETLEEHFVSVKEQGGGGLIPEGLGKPGVVHTIGLSDQGMPGVYRIELQVTAGGGKLAMSGLWNSSAAKEQVKMAFDYFKANASRVSASSKVLEHDFHLHVVDLQNTGVLRDLALASLVAFASGLLGRPTQSQMVVLGDMSLGGSLKPVESLAECLQVAFDAGGKRVTLPMASAADIPTIPAELFTKFQTSFYAEPVDAVVKALGVE</sequence>
<proteinExistence type="predicted"/>
<evidence type="ECO:0000259" key="2">
    <source>
        <dbReference type="Pfam" id="PF05362"/>
    </source>
</evidence>
<dbReference type="Pfam" id="PF20442">
    <property type="entry name" value="BrxL_N"/>
    <property type="match status" value="1"/>
</dbReference>
<evidence type="ECO:0000313" key="5">
    <source>
        <dbReference type="Proteomes" id="UP001244242"/>
    </source>
</evidence>
<keyword evidence="5" id="KW-1185">Reference proteome</keyword>
<dbReference type="RefSeq" id="WP_282722363.1">
    <property type="nucleotide sequence ID" value="NZ_JASCQO010000038.1"/>
</dbReference>
<dbReference type="GO" id="GO:0008233">
    <property type="term" value="F:peptidase activity"/>
    <property type="evidence" value="ECO:0007669"/>
    <property type="project" value="UniProtKB-KW"/>
</dbReference>
<dbReference type="InterPro" id="IPR014061">
    <property type="entry name" value="BrxL-like"/>
</dbReference>
<name>A0ABT6VL24_9GAMM</name>
<dbReference type="PANTHER" id="PTHR10046">
    <property type="entry name" value="ATP DEPENDENT LON PROTEASE FAMILY MEMBER"/>
    <property type="match status" value="1"/>
</dbReference>
<dbReference type="GO" id="GO:0006508">
    <property type="term" value="P:proteolysis"/>
    <property type="evidence" value="ECO:0007669"/>
    <property type="project" value="UniProtKB-KW"/>
</dbReference>
<comment type="caution">
    <text evidence="4">The sequence shown here is derived from an EMBL/GenBank/DDBJ whole genome shotgun (WGS) entry which is preliminary data.</text>
</comment>
<feature type="domain" description="Lon proteolytic" evidence="2">
    <location>
        <begin position="526"/>
        <end position="687"/>
    </location>
</feature>
<evidence type="ECO:0000259" key="3">
    <source>
        <dbReference type="Pfam" id="PF20442"/>
    </source>
</evidence>
<evidence type="ECO:0000256" key="1">
    <source>
        <dbReference type="ARBA" id="ARBA00022670"/>
    </source>
</evidence>
<dbReference type="InterPro" id="IPR027417">
    <property type="entry name" value="P-loop_NTPase"/>
</dbReference>
<protein>
    <submittedName>
        <fullName evidence="4">Protease Lon-related BREX system protein BrxL</fullName>
    </submittedName>
</protein>
<dbReference type="SUPFAM" id="SSF52540">
    <property type="entry name" value="P-loop containing nucleoside triphosphate hydrolases"/>
    <property type="match status" value="1"/>
</dbReference>
<dbReference type="Pfam" id="PF13337">
    <property type="entry name" value="BrxL_ATPase"/>
    <property type="match status" value="1"/>
</dbReference>
<keyword evidence="1 4" id="KW-0645">Protease</keyword>
<reference evidence="4 5" key="1">
    <citation type="submission" date="2023-04" db="EMBL/GenBank/DDBJ databases">
        <title>Halomonas strains isolated from rhizosphere soil.</title>
        <authorList>
            <person name="Xu L."/>
            <person name="Sun J.-Q."/>
        </authorList>
    </citation>
    <scope>NUCLEOTIDE SEQUENCE [LARGE SCALE GENOMIC DNA]</scope>
    <source>
        <strain evidence="4 5">LN1S58</strain>
    </source>
</reference>
<dbReference type="SUPFAM" id="SSF54211">
    <property type="entry name" value="Ribosomal protein S5 domain 2-like"/>
    <property type="match status" value="1"/>
</dbReference>
<dbReference type="NCBIfam" id="TIGR02653">
    <property type="entry name" value="Lon_rel_chp"/>
    <property type="match status" value="1"/>
</dbReference>
<dbReference type="InterPro" id="IPR008269">
    <property type="entry name" value="Lon_proteolytic"/>
</dbReference>
<dbReference type="InterPro" id="IPR013473">
    <property type="entry name" value="BrxL"/>
</dbReference>
<dbReference type="Gene3D" id="3.30.230.10">
    <property type="match status" value="1"/>
</dbReference>
<dbReference type="InterPro" id="IPR020568">
    <property type="entry name" value="Ribosomal_Su5_D2-typ_SF"/>
</dbReference>
<feature type="domain" description="BREX system Lon protease-like BrxL N-terminal" evidence="3">
    <location>
        <begin position="28"/>
        <end position="158"/>
    </location>
</feature>
<dbReference type="NCBIfam" id="TIGR02688">
    <property type="entry name" value="BREX system Lon protease-like protein BrxL"/>
    <property type="match status" value="1"/>
</dbReference>